<dbReference type="InterPro" id="IPR012394">
    <property type="entry name" value="Aldehyde_DH_NAD(P)"/>
</dbReference>
<evidence type="ECO:0000256" key="1">
    <source>
        <dbReference type="ARBA" id="ARBA00009986"/>
    </source>
</evidence>
<dbReference type="SUPFAM" id="SSF53720">
    <property type="entry name" value="ALDH-like"/>
    <property type="match status" value="1"/>
</dbReference>
<dbReference type="PANTHER" id="PTHR43570:SF2">
    <property type="entry name" value="ALDEHYDE DEHYDROGENASE FAMILY 3 MEMBER B1"/>
    <property type="match status" value="1"/>
</dbReference>
<protein>
    <recommendedName>
        <fullName evidence="4">Aldehyde dehydrogenase</fullName>
    </recommendedName>
</protein>
<feature type="active site" evidence="5">
    <location>
        <position position="245"/>
    </location>
</feature>
<dbReference type="PIRSF" id="PIRSF036492">
    <property type="entry name" value="ALDH"/>
    <property type="match status" value="1"/>
</dbReference>
<evidence type="ECO:0000256" key="5">
    <source>
        <dbReference type="PIRSR" id="PIRSR036492-1"/>
    </source>
</evidence>
<gene>
    <name evidence="7" type="ORF">COCON_G00208370</name>
</gene>
<dbReference type="CDD" id="cd07132">
    <property type="entry name" value="ALDH_F3AB"/>
    <property type="match status" value="1"/>
</dbReference>
<dbReference type="InterPro" id="IPR016161">
    <property type="entry name" value="Ald_DH/histidinol_DH"/>
</dbReference>
<sequence length="474" mass="52961">MEEQQQEVITRLQRAFRSRVTRPVQFRLAQLEALHRLVAESEDQIVAALHQDLGKPKFEAVLSDIEMVNNEIVFAINNLQSWLQPEYVEKNLATKLDDCFVRREPLGVVLIIGAWNYPIQVTLSPLVAAIAAGNCAILKPSEVSQATEKLLAKLIPKYLSQECYAVLCGGAEETKKLLENQFDHIFYTGSQPVARSILQAAAVHLTPVTLELGGKCPCLIYGNLDITAAAKRLAWSKFFNVGQSCVAPDYVLCTTQMRDDLLPALRDALEAFYTSEPQKSPDMGRIVTGRHWKRLIDMLKKSAGKVVIGGQSDEQERYIAPTVLVDVPEDDVLMDGEIFGPILPILTIQTLEEGIDFMNRREKPLALYVFSDESKVVQTVLEHTSSGGFCSNDGIVHMALQGLPFGGVGTSGMGSYHGRWGFETFSHRRGCMMRSWLLEPINVLRYPPYQDRSLGWLRWATTVRKKGWGSCTVM</sequence>
<dbReference type="Gene3D" id="3.40.309.10">
    <property type="entry name" value="Aldehyde Dehydrogenase, Chain A, domain 2"/>
    <property type="match status" value="1"/>
</dbReference>
<name>A0A9Q1HNL7_CONCO</name>
<dbReference type="PANTHER" id="PTHR43570">
    <property type="entry name" value="ALDEHYDE DEHYDROGENASE"/>
    <property type="match status" value="1"/>
</dbReference>
<evidence type="ECO:0000313" key="7">
    <source>
        <dbReference type="EMBL" id="KAJ8254225.1"/>
    </source>
</evidence>
<dbReference type="FunFam" id="3.40.309.10:FF:000003">
    <property type="entry name" value="Aldehyde dehydrogenase"/>
    <property type="match status" value="1"/>
</dbReference>
<dbReference type="FunFam" id="3.40.605.10:FF:000004">
    <property type="entry name" value="Aldehyde dehydrogenase"/>
    <property type="match status" value="1"/>
</dbReference>
<keyword evidence="3" id="KW-0520">NAD</keyword>
<dbReference type="EMBL" id="JAFJMO010000016">
    <property type="protein sequence ID" value="KAJ8254225.1"/>
    <property type="molecule type" value="Genomic_DNA"/>
</dbReference>
<evidence type="ECO:0000259" key="6">
    <source>
        <dbReference type="Pfam" id="PF00171"/>
    </source>
</evidence>
<dbReference type="InterPro" id="IPR015590">
    <property type="entry name" value="Aldehyde_DH_dom"/>
</dbReference>
<evidence type="ECO:0000256" key="4">
    <source>
        <dbReference type="PIRNR" id="PIRNR036492"/>
    </source>
</evidence>
<dbReference type="InterPro" id="IPR016163">
    <property type="entry name" value="Ald_DH_C"/>
</dbReference>
<dbReference type="Pfam" id="PF00171">
    <property type="entry name" value="Aldedh"/>
    <property type="match status" value="1"/>
</dbReference>
<reference evidence="7" key="1">
    <citation type="journal article" date="2023" name="Science">
        <title>Genome structures resolve the early diversification of teleost fishes.</title>
        <authorList>
            <person name="Parey E."/>
            <person name="Louis A."/>
            <person name="Montfort J."/>
            <person name="Bouchez O."/>
            <person name="Roques C."/>
            <person name="Iampietro C."/>
            <person name="Lluch J."/>
            <person name="Castinel A."/>
            <person name="Donnadieu C."/>
            <person name="Desvignes T."/>
            <person name="Floi Bucao C."/>
            <person name="Jouanno E."/>
            <person name="Wen M."/>
            <person name="Mejri S."/>
            <person name="Dirks R."/>
            <person name="Jansen H."/>
            <person name="Henkel C."/>
            <person name="Chen W.J."/>
            <person name="Zahm M."/>
            <person name="Cabau C."/>
            <person name="Klopp C."/>
            <person name="Thompson A.W."/>
            <person name="Robinson-Rechavi M."/>
            <person name="Braasch I."/>
            <person name="Lecointre G."/>
            <person name="Bobe J."/>
            <person name="Postlethwait J.H."/>
            <person name="Berthelot C."/>
            <person name="Roest Crollius H."/>
            <person name="Guiguen Y."/>
        </authorList>
    </citation>
    <scope>NUCLEOTIDE SEQUENCE</scope>
    <source>
        <strain evidence="7">Concon-B</strain>
    </source>
</reference>
<comment type="caution">
    <text evidence="7">The sequence shown here is derived from an EMBL/GenBank/DDBJ whole genome shotgun (WGS) entry which is preliminary data.</text>
</comment>
<dbReference type="AlphaFoldDB" id="A0A9Q1HNL7"/>
<dbReference type="GO" id="GO:0005737">
    <property type="term" value="C:cytoplasm"/>
    <property type="evidence" value="ECO:0007669"/>
    <property type="project" value="TreeGrafter"/>
</dbReference>
<dbReference type="GO" id="GO:0006081">
    <property type="term" value="P:aldehyde metabolic process"/>
    <property type="evidence" value="ECO:0007669"/>
    <property type="project" value="InterPro"/>
</dbReference>
<evidence type="ECO:0000256" key="2">
    <source>
        <dbReference type="ARBA" id="ARBA00023002"/>
    </source>
</evidence>
<organism evidence="7 8">
    <name type="scientific">Conger conger</name>
    <name type="common">Conger eel</name>
    <name type="synonym">Muraena conger</name>
    <dbReference type="NCBI Taxonomy" id="82655"/>
    <lineage>
        <taxon>Eukaryota</taxon>
        <taxon>Metazoa</taxon>
        <taxon>Chordata</taxon>
        <taxon>Craniata</taxon>
        <taxon>Vertebrata</taxon>
        <taxon>Euteleostomi</taxon>
        <taxon>Actinopterygii</taxon>
        <taxon>Neopterygii</taxon>
        <taxon>Teleostei</taxon>
        <taxon>Anguilliformes</taxon>
        <taxon>Congridae</taxon>
        <taxon>Conger</taxon>
    </lineage>
</organism>
<dbReference type="Gene3D" id="3.40.605.10">
    <property type="entry name" value="Aldehyde Dehydrogenase, Chain A, domain 1"/>
    <property type="match status" value="1"/>
</dbReference>
<dbReference type="GO" id="GO:0004029">
    <property type="term" value="F:aldehyde dehydrogenase (NAD+) activity"/>
    <property type="evidence" value="ECO:0007669"/>
    <property type="project" value="TreeGrafter"/>
</dbReference>
<keyword evidence="2 4" id="KW-0560">Oxidoreductase</keyword>
<dbReference type="GO" id="GO:0004028">
    <property type="term" value="F:3-chloroallyl aldehyde dehydrogenase activity"/>
    <property type="evidence" value="ECO:0007669"/>
    <property type="project" value="TreeGrafter"/>
</dbReference>
<accession>A0A9Q1HNL7</accession>
<dbReference type="Proteomes" id="UP001152803">
    <property type="component" value="Unassembled WGS sequence"/>
</dbReference>
<evidence type="ECO:0000313" key="8">
    <source>
        <dbReference type="Proteomes" id="UP001152803"/>
    </source>
</evidence>
<dbReference type="InterPro" id="IPR016162">
    <property type="entry name" value="Ald_DH_N"/>
</dbReference>
<comment type="similarity">
    <text evidence="1 4">Belongs to the aldehyde dehydrogenase family.</text>
</comment>
<feature type="active site" evidence="5">
    <location>
        <position position="211"/>
    </location>
</feature>
<evidence type="ECO:0000256" key="3">
    <source>
        <dbReference type="ARBA" id="ARBA00023027"/>
    </source>
</evidence>
<keyword evidence="8" id="KW-1185">Reference proteome</keyword>
<feature type="domain" description="Aldehyde dehydrogenase" evidence="6">
    <location>
        <begin position="3"/>
        <end position="427"/>
    </location>
</feature>
<dbReference type="OrthoDB" id="440325at2759"/>
<proteinExistence type="inferred from homology"/>